<evidence type="ECO:0008006" key="3">
    <source>
        <dbReference type="Google" id="ProtNLM"/>
    </source>
</evidence>
<dbReference type="SUPFAM" id="SSF51905">
    <property type="entry name" value="FAD/NAD(P)-binding domain"/>
    <property type="match status" value="1"/>
</dbReference>
<evidence type="ECO:0000313" key="1">
    <source>
        <dbReference type="EMBL" id="AOM79524.1"/>
    </source>
</evidence>
<dbReference type="Proteomes" id="UP000094313">
    <property type="component" value="Chromosome"/>
</dbReference>
<sequence length="385" mass="44305">MKHFDYIIAGGGCSGRSLAIRMLPYLQSTNKRLLMVDKLNKKENDRTWCFWEQEADVFEPAVYRKWNHLSFSGSAHHQELDIQPYQYKMIRAADFYAYTDQQLSESNHISMIQGNVDQIYTEQEQGYVTIDGETFSAGYVFSSIPQIQEKRPDRYQYLLQHFEGWVIETKLPTFHPERATLMDFNTAQEAGTSFVYVLPLSSTLALVEYTVFSENELPAASYATALKQYIQEQLHCEHYDIKEREKGVIPMSDHPIKQQDGRIIYLGTAGGFTKGSTGYTFRFIQKHTAAIVEQLTKSDNPQVAAISPKRFGLYDATLLHLLNSGRLSGKEIFSTLFRKNKSSQILKFLDNETSLMEEIRIFKTLQKREFALALLNRSLKLMSSN</sequence>
<organism evidence="1 2">
    <name type="scientific">Pedobacter steynii</name>
    <dbReference type="NCBI Taxonomy" id="430522"/>
    <lineage>
        <taxon>Bacteria</taxon>
        <taxon>Pseudomonadati</taxon>
        <taxon>Bacteroidota</taxon>
        <taxon>Sphingobacteriia</taxon>
        <taxon>Sphingobacteriales</taxon>
        <taxon>Sphingobacteriaceae</taxon>
        <taxon>Pedobacter</taxon>
    </lineage>
</organism>
<dbReference type="InterPro" id="IPR036188">
    <property type="entry name" value="FAD/NAD-bd_sf"/>
</dbReference>
<dbReference type="RefSeq" id="WP_069381186.1">
    <property type="nucleotide sequence ID" value="NZ_CP017141.1"/>
</dbReference>
<name>A0A1D7QLH3_9SPHI</name>
<protein>
    <recommendedName>
        <fullName evidence="3">Lycopene beta-cyclase</fullName>
    </recommendedName>
</protein>
<dbReference type="AlphaFoldDB" id="A0A1D7QLH3"/>
<reference evidence="1 2" key="1">
    <citation type="submission" date="2016-08" db="EMBL/GenBank/DDBJ databases">
        <authorList>
            <person name="Seilhamer J.J."/>
        </authorList>
    </citation>
    <scope>NUCLEOTIDE SEQUENCE [LARGE SCALE GENOMIC DNA]</scope>
    <source>
        <strain evidence="1 2">DX4</strain>
    </source>
</reference>
<accession>A0A1D7QLH3</accession>
<dbReference type="KEGG" id="psty:BFS30_21605"/>
<dbReference type="Pfam" id="PF05834">
    <property type="entry name" value="Lycopene_cycl"/>
    <property type="match status" value="1"/>
</dbReference>
<keyword evidence="2" id="KW-1185">Reference proteome</keyword>
<gene>
    <name evidence="1" type="ORF">BFS30_21605</name>
</gene>
<dbReference type="Gene3D" id="3.50.50.60">
    <property type="entry name" value="FAD/NAD(P)-binding domain"/>
    <property type="match status" value="1"/>
</dbReference>
<proteinExistence type="predicted"/>
<dbReference type="OrthoDB" id="24355at2"/>
<evidence type="ECO:0000313" key="2">
    <source>
        <dbReference type="Proteomes" id="UP000094313"/>
    </source>
</evidence>
<dbReference type="EMBL" id="CP017141">
    <property type="protein sequence ID" value="AOM79524.1"/>
    <property type="molecule type" value="Genomic_DNA"/>
</dbReference>